<feature type="compositionally biased region" description="Basic residues" evidence="1">
    <location>
        <begin position="36"/>
        <end position="47"/>
    </location>
</feature>
<evidence type="ECO:0000313" key="3">
    <source>
        <dbReference type="Proteomes" id="UP001221757"/>
    </source>
</evidence>
<dbReference type="Proteomes" id="UP001221757">
    <property type="component" value="Unassembled WGS sequence"/>
</dbReference>
<name>A0AAD7BY91_MYCRO</name>
<feature type="compositionally biased region" description="Polar residues" evidence="1">
    <location>
        <begin position="72"/>
        <end position="81"/>
    </location>
</feature>
<dbReference type="EMBL" id="JARKIE010000476">
    <property type="protein sequence ID" value="KAJ7634038.1"/>
    <property type="molecule type" value="Genomic_DNA"/>
</dbReference>
<proteinExistence type="predicted"/>
<gene>
    <name evidence="2" type="ORF">B0H17DRAFT_1187512</name>
</gene>
<organism evidence="2 3">
    <name type="scientific">Mycena rosella</name>
    <name type="common">Pink bonnet</name>
    <name type="synonym">Agaricus rosellus</name>
    <dbReference type="NCBI Taxonomy" id="1033263"/>
    <lineage>
        <taxon>Eukaryota</taxon>
        <taxon>Fungi</taxon>
        <taxon>Dikarya</taxon>
        <taxon>Basidiomycota</taxon>
        <taxon>Agaricomycotina</taxon>
        <taxon>Agaricomycetes</taxon>
        <taxon>Agaricomycetidae</taxon>
        <taxon>Agaricales</taxon>
        <taxon>Marasmiineae</taxon>
        <taxon>Mycenaceae</taxon>
        <taxon>Mycena</taxon>
    </lineage>
</organism>
<keyword evidence="3" id="KW-1185">Reference proteome</keyword>
<dbReference type="AlphaFoldDB" id="A0AAD7BY91"/>
<sequence length="326" mass="34764">MHEREHADPFMASYATPSQHSQQSLYSDHPDALPPPHRRPTPHRTARTARTCSSPSTAAIPSIRPQAPRPTNPRSCSQATTRRCRGASSPARAAPPPHGQAALHRACAADPFAPGGRTKTWTPPFNESWEWAADRTCAADLGGQFVLEPQARSNGTQLQARCRGDRTGLPQAIRVLVNAASEYGGASEAAGAAGNCNSLRLLSPAAGVSFVCARVRLSGAGVGRAERRARVLLAFFVGARRLRGWTVLHGCASLGLSGAQNAADSDARRWVERRGLGYYGRGFAGVVRGVLLGWCAIVQCVGAFVPPVVMLPHAHSLLLPHLSYLR</sequence>
<feature type="compositionally biased region" description="Polar residues" evidence="1">
    <location>
        <begin position="15"/>
        <end position="26"/>
    </location>
</feature>
<evidence type="ECO:0000313" key="2">
    <source>
        <dbReference type="EMBL" id="KAJ7634038.1"/>
    </source>
</evidence>
<reference evidence="2" key="1">
    <citation type="submission" date="2023-03" db="EMBL/GenBank/DDBJ databases">
        <title>Massive genome expansion in bonnet fungi (Mycena s.s.) driven by repeated elements and novel gene families across ecological guilds.</title>
        <authorList>
            <consortium name="Lawrence Berkeley National Laboratory"/>
            <person name="Harder C.B."/>
            <person name="Miyauchi S."/>
            <person name="Viragh M."/>
            <person name="Kuo A."/>
            <person name="Thoen E."/>
            <person name="Andreopoulos B."/>
            <person name="Lu D."/>
            <person name="Skrede I."/>
            <person name="Drula E."/>
            <person name="Henrissat B."/>
            <person name="Morin E."/>
            <person name="Kohler A."/>
            <person name="Barry K."/>
            <person name="LaButti K."/>
            <person name="Morin E."/>
            <person name="Salamov A."/>
            <person name="Lipzen A."/>
            <person name="Mereny Z."/>
            <person name="Hegedus B."/>
            <person name="Baldrian P."/>
            <person name="Stursova M."/>
            <person name="Weitz H."/>
            <person name="Taylor A."/>
            <person name="Grigoriev I.V."/>
            <person name="Nagy L.G."/>
            <person name="Martin F."/>
            <person name="Kauserud H."/>
        </authorList>
    </citation>
    <scope>NUCLEOTIDE SEQUENCE</scope>
    <source>
        <strain evidence="2">CBHHK067</strain>
    </source>
</reference>
<evidence type="ECO:0000256" key="1">
    <source>
        <dbReference type="SAM" id="MobiDB-lite"/>
    </source>
</evidence>
<accession>A0AAD7BY91</accession>
<comment type="caution">
    <text evidence="2">The sequence shown here is derived from an EMBL/GenBank/DDBJ whole genome shotgun (WGS) entry which is preliminary data.</text>
</comment>
<protein>
    <submittedName>
        <fullName evidence="2">Uncharacterized protein</fullName>
    </submittedName>
</protein>
<feature type="region of interest" description="Disordered" evidence="1">
    <location>
        <begin position="1"/>
        <end position="103"/>
    </location>
</feature>